<reference evidence="2" key="1">
    <citation type="submission" date="2020-08" db="EMBL/GenBank/DDBJ databases">
        <title>Genome public.</title>
        <authorList>
            <person name="Liu C."/>
            <person name="Sun Q."/>
        </authorList>
    </citation>
    <scope>NUCLEOTIDE SEQUENCE</scope>
    <source>
        <strain evidence="2">BX21</strain>
    </source>
</reference>
<organism evidence="2 3">
    <name type="scientific">Paratissierella segnis</name>
    <dbReference type="NCBI Taxonomy" id="2763679"/>
    <lineage>
        <taxon>Bacteria</taxon>
        <taxon>Bacillati</taxon>
        <taxon>Bacillota</taxon>
        <taxon>Tissierellia</taxon>
        <taxon>Tissierellales</taxon>
        <taxon>Tissierellaceae</taxon>
        <taxon>Paratissierella</taxon>
    </lineage>
</organism>
<keyword evidence="1" id="KW-0472">Membrane</keyword>
<evidence type="ECO:0000256" key="1">
    <source>
        <dbReference type="SAM" id="Phobius"/>
    </source>
</evidence>
<evidence type="ECO:0000313" key="3">
    <source>
        <dbReference type="Proteomes" id="UP000601171"/>
    </source>
</evidence>
<accession>A0A926EVH0</accession>
<dbReference type="InterPro" id="IPR038770">
    <property type="entry name" value="Na+/solute_symporter_sf"/>
</dbReference>
<keyword evidence="3" id="KW-1185">Reference proteome</keyword>
<dbReference type="AlphaFoldDB" id="A0A926EVH0"/>
<protein>
    <recommendedName>
        <fullName evidence="4">Cation/H+ exchanger domain-containing protein</fullName>
    </recommendedName>
</protein>
<sequence length="77" mass="8425">MALDLNQFQLNSVSVTLISLSVMFTAGFILTRLTKILSLPNVTCYIIAGIIVGPYFLNIITQELADKMSFIGDIVLS</sequence>
<keyword evidence="1" id="KW-1133">Transmembrane helix</keyword>
<dbReference type="PANTHER" id="PTHR43021:SF2">
    <property type="entry name" value="CATION_H+ EXCHANGER DOMAIN-CONTAINING PROTEIN"/>
    <property type="match status" value="1"/>
</dbReference>
<comment type="caution">
    <text evidence="2">The sequence shown here is derived from an EMBL/GenBank/DDBJ whole genome shotgun (WGS) entry which is preliminary data.</text>
</comment>
<dbReference type="PANTHER" id="PTHR43021">
    <property type="entry name" value="NA(+)/H(+) ANTIPORTER-RELATED"/>
    <property type="match status" value="1"/>
</dbReference>
<gene>
    <name evidence="2" type="ORF">H8707_12550</name>
</gene>
<evidence type="ECO:0000313" key="2">
    <source>
        <dbReference type="EMBL" id="MBC8589043.1"/>
    </source>
</evidence>
<dbReference type="RefSeq" id="WP_262430508.1">
    <property type="nucleotide sequence ID" value="NZ_JACRTG010000030.1"/>
</dbReference>
<dbReference type="EMBL" id="JACRTG010000030">
    <property type="protein sequence ID" value="MBC8589043.1"/>
    <property type="molecule type" value="Genomic_DNA"/>
</dbReference>
<proteinExistence type="predicted"/>
<dbReference type="Gene3D" id="1.20.1530.20">
    <property type="match status" value="1"/>
</dbReference>
<name>A0A926EVH0_9FIRM</name>
<keyword evidence="1" id="KW-0812">Transmembrane</keyword>
<evidence type="ECO:0008006" key="4">
    <source>
        <dbReference type="Google" id="ProtNLM"/>
    </source>
</evidence>
<feature type="transmembrane region" description="Helical" evidence="1">
    <location>
        <begin position="12"/>
        <end position="30"/>
    </location>
</feature>
<dbReference type="Proteomes" id="UP000601171">
    <property type="component" value="Unassembled WGS sequence"/>
</dbReference>
<feature type="transmembrane region" description="Helical" evidence="1">
    <location>
        <begin position="42"/>
        <end position="60"/>
    </location>
</feature>